<dbReference type="InterPro" id="IPR014327">
    <property type="entry name" value="RNA_pol_sigma70_bacteroid"/>
</dbReference>
<proteinExistence type="inferred from homology"/>
<sequence length="198" mass="23261">MKNHTGYNFLSDKDLIEHLSEGDERAFAEIYTRYKTILFLHARRMLNEDEQARDVVQEIFTTLWIKKKELQVSTSLKSYLFSSVKHKILNLLLHQKHVVKHMQLMLTVYDLGTASTDILIQEKELSQRIESEIKALPARMQEVFVLSRKEELSNREIAQRMSISEETVKKQIGYALKILRLKIKLILFLLALFSLVQK</sequence>
<dbReference type="InterPro" id="IPR036388">
    <property type="entry name" value="WH-like_DNA-bd_sf"/>
</dbReference>
<dbReference type="NCBIfam" id="TIGR02985">
    <property type="entry name" value="Sig70_bacteroi1"/>
    <property type="match status" value="1"/>
</dbReference>
<comment type="similarity">
    <text evidence="1">Belongs to the sigma-70 factor family. ECF subfamily.</text>
</comment>
<dbReference type="PANTHER" id="PTHR43133:SF46">
    <property type="entry name" value="RNA POLYMERASE SIGMA-70 FACTOR ECF SUBFAMILY"/>
    <property type="match status" value="1"/>
</dbReference>
<dbReference type="SUPFAM" id="SSF88659">
    <property type="entry name" value="Sigma3 and sigma4 domains of RNA polymerase sigma factors"/>
    <property type="match status" value="1"/>
</dbReference>
<keyword evidence="4" id="KW-0804">Transcription</keyword>
<evidence type="ECO:0000256" key="1">
    <source>
        <dbReference type="ARBA" id="ARBA00010641"/>
    </source>
</evidence>
<dbReference type="InterPro" id="IPR013325">
    <property type="entry name" value="RNA_pol_sigma_r2"/>
</dbReference>
<reference evidence="7 8" key="1">
    <citation type="submission" date="2019-02" db="EMBL/GenBank/DDBJ databases">
        <title>Pedobacter sp. RP-3-8 sp. nov., isolated from Arctic soil.</title>
        <authorList>
            <person name="Dahal R.H."/>
        </authorList>
    </citation>
    <scope>NUCLEOTIDE SEQUENCE [LARGE SCALE GENOMIC DNA]</scope>
    <source>
        <strain evidence="7 8">RP-3-8</strain>
    </source>
</reference>
<organism evidence="7 8">
    <name type="scientific">Pedobacter hiemivivus</name>
    <dbReference type="NCBI Taxonomy" id="2530454"/>
    <lineage>
        <taxon>Bacteria</taxon>
        <taxon>Pseudomonadati</taxon>
        <taxon>Bacteroidota</taxon>
        <taxon>Sphingobacteriia</taxon>
        <taxon>Sphingobacteriales</taxon>
        <taxon>Sphingobacteriaceae</taxon>
        <taxon>Pedobacter</taxon>
    </lineage>
</organism>
<gene>
    <name evidence="7" type="ORF">EZ444_14650</name>
</gene>
<accession>A0A4R0N711</accession>
<comment type="caution">
    <text evidence="7">The sequence shown here is derived from an EMBL/GenBank/DDBJ whole genome shotgun (WGS) entry which is preliminary data.</text>
</comment>
<dbReference type="CDD" id="cd06171">
    <property type="entry name" value="Sigma70_r4"/>
    <property type="match status" value="1"/>
</dbReference>
<keyword evidence="3" id="KW-0731">Sigma factor</keyword>
<dbReference type="EMBL" id="SJSM01000008">
    <property type="protein sequence ID" value="TCC95848.1"/>
    <property type="molecule type" value="Genomic_DNA"/>
</dbReference>
<evidence type="ECO:0000313" key="7">
    <source>
        <dbReference type="EMBL" id="TCC95848.1"/>
    </source>
</evidence>
<dbReference type="InterPro" id="IPR039425">
    <property type="entry name" value="RNA_pol_sigma-70-like"/>
</dbReference>
<dbReference type="GO" id="GO:0006352">
    <property type="term" value="P:DNA-templated transcription initiation"/>
    <property type="evidence" value="ECO:0007669"/>
    <property type="project" value="InterPro"/>
</dbReference>
<dbReference type="RefSeq" id="WP_131609912.1">
    <property type="nucleotide sequence ID" value="NZ_SJSM01000008.1"/>
</dbReference>
<dbReference type="GO" id="GO:0016987">
    <property type="term" value="F:sigma factor activity"/>
    <property type="evidence" value="ECO:0007669"/>
    <property type="project" value="UniProtKB-KW"/>
</dbReference>
<dbReference type="PANTHER" id="PTHR43133">
    <property type="entry name" value="RNA POLYMERASE ECF-TYPE SIGMA FACTO"/>
    <property type="match status" value="1"/>
</dbReference>
<dbReference type="InterPro" id="IPR013324">
    <property type="entry name" value="RNA_pol_sigma_r3/r4-like"/>
</dbReference>
<keyword evidence="8" id="KW-1185">Reference proteome</keyword>
<feature type="domain" description="RNA polymerase sigma-70 region 2" evidence="5">
    <location>
        <begin position="30"/>
        <end position="96"/>
    </location>
</feature>
<dbReference type="AlphaFoldDB" id="A0A4R0N711"/>
<dbReference type="OrthoDB" id="659569at2"/>
<evidence type="ECO:0000259" key="5">
    <source>
        <dbReference type="Pfam" id="PF04542"/>
    </source>
</evidence>
<dbReference type="InterPro" id="IPR013249">
    <property type="entry name" value="RNA_pol_sigma70_r4_t2"/>
</dbReference>
<evidence type="ECO:0000259" key="6">
    <source>
        <dbReference type="Pfam" id="PF08281"/>
    </source>
</evidence>
<protein>
    <submittedName>
        <fullName evidence="7">RNA polymerase sigma-70 factor</fullName>
    </submittedName>
</protein>
<name>A0A4R0N711_9SPHI</name>
<evidence type="ECO:0000313" key="8">
    <source>
        <dbReference type="Proteomes" id="UP000291117"/>
    </source>
</evidence>
<keyword evidence="2" id="KW-0805">Transcription regulation</keyword>
<dbReference type="Pfam" id="PF04542">
    <property type="entry name" value="Sigma70_r2"/>
    <property type="match status" value="1"/>
</dbReference>
<evidence type="ECO:0000256" key="2">
    <source>
        <dbReference type="ARBA" id="ARBA00023015"/>
    </source>
</evidence>
<dbReference type="Pfam" id="PF08281">
    <property type="entry name" value="Sigma70_r4_2"/>
    <property type="match status" value="1"/>
</dbReference>
<dbReference type="SUPFAM" id="SSF88946">
    <property type="entry name" value="Sigma2 domain of RNA polymerase sigma factors"/>
    <property type="match status" value="1"/>
</dbReference>
<dbReference type="Proteomes" id="UP000291117">
    <property type="component" value="Unassembled WGS sequence"/>
</dbReference>
<evidence type="ECO:0000256" key="4">
    <source>
        <dbReference type="ARBA" id="ARBA00023163"/>
    </source>
</evidence>
<feature type="domain" description="RNA polymerase sigma factor 70 region 4 type 2" evidence="6">
    <location>
        <begin position="127"/>
        <end position="177"/>
    </location>
</feature>
<dbReference type="Gene3D" id="1.10.10.10">
    <property type="entry name" value="Winged helix-like DNA-binding domain superfamily/Winged helix DNA-binding domain"/>
    <property type="match status" value="1"/>
</dbReference>
<dbReference type="InterPro" id="IPR007627">
    <property type="entry name" value="RNA_pol_sigma70_r2"/>
</dbReference>
<dbReference type="InterPro" id="IPR014284">
    <property type="entry name" value="RNA_pol_sigma-70_dom"/>
</dbReference>
<dbReference type="GO" id="GO:0003677">
    <property type="term" value="F:DNA binding"/>
    <property type="evidence" value="ECO:0007669"/>
    <property type="project" value="InterPro"/>
</dbReference>
<evidence type="ECO:0000256" key="3">
    <source>
        <dbReference type="ARBA" id="ARBA00023082"/>
    </source>
</evidence>
<dbReference type="NCBIfam" id="TIGR02937">
    <property type="entry name" value="sigma70-ECF"/>
    <property type="match status" value="1"/>
</dbReference>
<dbReference type="Gene3D" id="1.10.1740.10">
    <property type="match status" value="1"/>
</dbReference>